<evidence type="ECO:0000256" key="8">
    <source>
        <dbReference type="HAMAP-Rule" id="MF_00420"/>
    </source>
</evidence>
<feature type="binding site" evidence="8">
    <location>
        <position position="741"/>
    </location>
    <ligand>
        <name>ATP</name>
        <dbReference type="ChEBI" id="CHEBI:30616"/>
    </ligand>
</feature>
<dbReference type="SUPFAM" id="SSF55326">
    <property type="entry name" value="PurM N-terminal domain-like"/>
    <property type="match status" value="2"/>
</dbReference>
<dbReference type="Gene3D" id="3.30.1280.10">
    <property type="entry name" value="Phosphoribosylformylglycinamidine synthase subunit PurS"/>
    <property type="match status" value="1"/>
</dbReference>
<dbReference type="CDD" id="cd02204">
    <property type="entry name" value="PurL_repeat2"/>
    <property type="match status" value="1"/>
</dbReference>
<feature type="domain" description="Phosphoribosylformylglycinamidine synthase linker" evidence="11">
    <location>
        <begin position="195"/>
        <end position="253"/>
    </location>
</feature>
<feature type="domain" description="PurM-like C-terminal" evidence="10">
    <location>
        <begin position="443"/>
        <end position="594"/>
    </location>
</feature>
<dbReference type="PANTHER" id="PTHR43555:SF1">
    <property type="entry name" value="PHOSPHORIBOSYLFORMYLGLYCINAMIDINE SYNTHASE SUBUNIT PURL"/>
    <property type="match status" value="1"/>
</dbReference>
<dbReference type="AlphaFoldDB" id="A0A2Z6B2P0"/>
<keyword evidence="3 8" id="KW-0479">Metal-binding</keyword>
<dbReference type="Gene3D" id="3.30.1330.10">
    <property type="entry name" value="PurM-like, N-terminal domain"/>
    <property type="match status" value="2"/>
</dbReference>
<evidence type="ECO:0000256" key="1">
    <source>
        <dbReference type="ARBA" id="ARBA00022490"/>
    </source>
</evidence>
<keyword evidence="2 8" id="KW-0436">Ligase</keyword>
<dbReference type="HAMAP" id="MF_00420">
    <property type="entry name" value="PurL_2"/>
    <property type="match status" value="1"/>
</dbReference>
<sequence length="1025" mass="110949">MLRRIELGLKEHVTDNVGARVARGACHALGVAVDQCRIVKVFTIQGVDDDGFKTILETAALHDPVLHDASLEPIASGFDWIIEVGFRPGVTDNEGRTAKESVALVLGLSKTEAEHMAVFTSTQYLLSGDLSAEEVQRIAHDYLANELIQRYEIKSAAEWAATPGFEAKAAQVTGEAIDEVLTIDMEAMSDDELVAFSRENTLALSLKEMCMIREYYRDPAVRESRAAMGLPAAPTDAELEALAQTWSEHCKHKIFSSKIDYENKETGQRTEIDSLFGTYIVDSTKRIREERGEDDFCLSVFKDNAGVIKFDEDYSVCIKVETHNSPSALDPYGGALTGIVGVNRDPMGTGMGANLVCNTDVFCFASPFWTEALPPRLLHPRRVLEGVREGVEHGGNKSGIPTVNGSIVFHEQYLGKPLVFCGTIGLMPATLNGQPSHEKSALPGDAIVMCGGRIGKDGIHGATFSSEELHEGSPATAVQIGDPITQRKMYDFLMRARDMGLYNAITDNGAGGLSSSVGEMAEFSGGCKLDISKAPLKYDGLRPWEILLSEAQERMTMAVPQDKLAEFMALSEEMDVESSILGEFTDSGNFHVTYGDKPVACLSMDFLHDGVPQMELKAVWELQDVEEPYMPLFVTNQGDLLKKMLGRLNICSKEYVVRQYDHEVQGGSAVKPLTGVKNDGPADAGALRPVLGKDRGIVVSHGICPKFSKLDTYWMMASAIDEAIRNAVATGGNPRHMAGTDNFCWCDPVQSEKTPDGHYKLAQLVRANQALAHYCQAFGVPCISGKDSMKNDYTGGGTKISIPPTVLFSAMSVIEDVNKCVTSDFKQSGDLVYILGLTKPEMGGSELSELFKAPFFDVPQVDAVSARERYITLHATMQDSLVSAAHDLSDGGLGVAVAEMCIGGRLGAAIDLAKVPTCPDDMEVTDLLYSESNSRLLVTVRPENRNAFEAAFKGQHFALIGEVTGDGNLVVQKDGQPLINEHVDTLTSAWKAPFGTEGPGMENGGTGGEFCSVGAAGRDECITFE</sequence>
<dbReference type="InterPro" id="IPR036921">
    <property type="entry name" value="PurM-like_N_sf"/>
</dbReference>
<keyword evidence="5 8" id="KW-0658">Purine biosynthesis</keyword>
<evidence type="ECO:0000313" key="12">
    <source>
        <dbReference type="EMBL" id="BBD09680.1"/>
    </source>
</evidence>
<dbReference type="OrthoDB" id="9804441at2"/>
<evidence type="ECO:0000256" key="5">
    <source>
        <dbReference type="ARBA" id="ARBA00022755"/>
    </source>
</evidence>
<feature type="binding site" evidence="8">
    <location>
        <position position="319"/>
    </location>
    <ligand>
        <name>ATP</name>
        <dbReference type="ChEBI" id="CHEBI:30616"/>
    </ligand>
</feature>
<comment type="subunit">
    <text evidence="8">Monomer. Part of the FGAM synthase complex composed of 1 PurL, 1 PurQ and 2 PurS subunits.</text>
</comment>
<evidence type="ECO:0000259" key="10">
    <source>
        <dbReference type="Pfam" id="PF02769"/>
    </source>
</evidence>
<feature type="binding site" evidence="8">
    <location>
        <position position="788"/>
    </location>
    <ligand>
        <name>substrate</name>
    </ligand>
</feature>
<dbReference type="Gene3D" id="3.90.650.10">
    <property type="entry name" value="PurM-like C-terminal domain"/>
    <property type="match status" value="2"/>
</dbReference>
<dbReference type="UniPathway" id="UPA00074">
    <property type="reaction ID" value="UER00128"/>
</dbReference>
<keyword evidence="1 8" id="KW-0963">Cytoplasm</keyword>
<feature type="domain" description="PurM-like C-terminal" evidence="10">
    <location>
        <begin position="828"/>
        <end position="972"/>
    </location>
</feature>
<feature type="binding site" evidence="8">
    <location>
        <position position="321"/>
    </location>
    <ligand>
        <name>Mg(2+)</name>
        <dbReference type="ChEBI" id="CHEBI:18420"/>
        <label>1</label>
    </ligand>
</feature>
<keyword evidence="4 8" id="KW-0547">Nucleotide-binding</keyword>
<comment type="catalytic activity">
    <reaction evidence="8">
        <text>N(2)-formyl-N(1)-(5-phospho-beta-D-ribosyl)glycinamide + L-glutamine + ATP + H2O = 2-formamido-N(1)-(5-O-phospho-beta-D-ribosyl)acetamidine + L-glutamate + ADP + phosphate + H(+)</text>
        <dbReference type="Rhea" id="RHEA:17129"/>
        <dbReference type="ChEBI" id="CHEBI:15377"/>
        <dbReference type="ChEBI" id="CHEBI:15378"/>
        <dbReference type="ChEBI" id="CHEBI:29985"/>
        <dbReference type="ChEBI" id="CHEBI:30616"/>
        <dbReference type="ChEBI" id="CHEBI:43474"/>
        <dbReference type="ChEBI" id="CHEBI:58359"/>
        <dbReference type="ChEBI" id="CHEBI:147286"/>
        <dbReference type="ChEBI" id="CHEBI:147287"/>
        <dbReference type="ChEBI" id="CHEBI:456216"/>
        <dbReference type="EC" id="6.3.5.3"/>
    </reaction>
</comment>
<dbReference type="CDD" id="cd02203">
    <property type="entry name" value="PurL_repeat1"/>
    <property type="match status" value="1"/>
</dbReference>
<feature type="active site" evidence="8">
    <location>
        <position position="249"/>
    </location>
</feature>
<dbReference type="Proteomes" id="UP000269883">
    <property type="component" value="Chromosome"/>
</dbReference>
<feature type="binding site" evidence="8">
    <location>
        <position position="344"/>
    </location>
    <ligand>
        <name>substrate</name>
    </ligand>
</feature>
<comment type="caution">
    <text evidence="8">Lacks conserved residue(s) required for the propagation of feature annotation.</text>
</comment>
<dbReference type="RefSeq" id="WP_126380707.1">
    <property type="nucleotide sequence ID" value="NZ_AP017378.1"/>
</dbReference>
<dbReference type="Pfam" id="PF02769">
    <property type="entry name" value="AIRS_C"/>
    <property type="match status" value="2"/>
</dbReference>
<evidence type="ECO:0000259" key="11">
    <source>
        <dbReference type="Pfam" id="PF18072"/>
    </source>
</evidence>
<dbReference type="InterPro" id="IPR036604">
    <property type="entry name" value="PurS-like_sf"/>
</dbReference>
<keyword evidence="13" id="KW-1185">Reference proteome</keyword>
<name>A0A2Z6B2P0_9BACT</name>
<dbReference type="EC" id="6.3.5.3" evidence="8"/>
<feature type="domain" description="PurM-like N-terminal" evidence="9">
    <location>
        <begin position="303"/>
        <end position="427"/>
    </location>
</feature>
<dbReference type="InterPro" id="IPR036676">
    <property type="entry name" value="PurM-like_C_sf"/>
</dbReference>
<gene>
    <name evidence="8" type="primary">purL</name>
    <name evidence="12" type="ORF">DFE_2954</name>
</gene>
<feature type="binding site" evidence="8">
    <location>
        <position position="785"/>
    </location>
    <ligand>
        <name>ATP</name>
        <dbReference type="ChEBI" id="CHEBI:30616"/>
    </ligand>
</feature>
<evidence type="ECO:0000256" key="6">
    <source>
        <dbReference type="ARBA" id="ARBA00022840"/>
    </source>
</evidence>
<dbReference type="Pfam" id="PF18072">
    <property type="entry name" value="FGAR-AT_linker"/>
    <property type="match status" value="1"/>
</dbReference>
<keyword evidence="7 8" id="KW-0460">Magnesium</keyword>
<comment type="pathway">
    <text evidence="8">Purine metabolism; IMP biosynthesis via de novo pathway; 5-amino-1-(5-phospho-D-ribosyl)imidazole from N(2)-formyl-N(1)-(5-phospho-D-ribosyl)glycinamide: step 1/2.</text>
</comment>
<evidence type="ECO:0000256" key="3">
    <source>
        <dbReference type="ARBA" id="ARBA00022723"/>
    </source>
</evidence>
<dbReference type="InterPro" id="IPR041609">
    <property type="entry name" value="PurL_linker"/>
</dbReference>
<comment type="function">
    <text evidence="8">Part of the phosphoribosylformylglycinamidine synthase complex involved in the purines biosynthetic pathway. Catalyzes the ATP-dependent conversion of formylglycinamide ribonucleotide (FGAR) and glutamine to yield formylglycinamidine ribonucleotide (FGAM) and glutamate. The FGAM synthase complex is composed of three subunits. PurQ produces an ammonia molecule by converting glutamine to glutamate. PurL transfers the ammonia molecule to FGAR to form FGAM in an ATP-dependent manner. PurS interacts with PurQ and PurL and is thought to assist in the transfer of the ammonia molecule from PurQ to PurL.</text>
</comment>
<feature type="active site" description="Proton acceptor" evidence="8">
    <location>
        <position position="323"/>
    </location>
</feature>
<evidence type="ECO:0000256" key="7">
    <source>
        <dbReference type="ARBA" id="ARBA00022842"/>
    </source>
</evidence>
<organism evidence="12 13">
    <name type="scientific">Desulfovibrio ferrophilus</name>
    <dbReference type="NCBI Taxonomy" id="241368"/>
    <lineage>
        <taxon>Bacteria</taxon>
        <taxon>Pseudomonadati</taxon>
        <taxon>Thermodesulfobacteriota</taxon>
        <taxon>Desulfovibrionia</taxon>
        <taxon>Desulfovibrionales</taxon>
        <taxon>Desulfovibrionaceae</taxon>
        <taxon>Desulfovibrio</taxon>
    </lineage>
</organism>
<dbReference type="GO" id="GO:0006189">
    <property type="term" value="P:'de novo' IMP biosynthetic process"/>
    <property type="evidence" value="ECO:0007669"/>
    <property type="project" value="UniProtKB-UniRule"/>
</dbReference>
<evidence type="ECO:0000259" key="9">
    <source>
        <dbReference type="Pfam" id="PF00586"/>
    </source>
</evidence>
<evidence type="ECO:0000313" key="13">
    <source>
        <dbReference type="Proteomes" id="UP000269883"/>
    </source>
</evidence>
<keyword evidence="6 8" id="KW-0067">ATP-binding</keyword>
<dbReference type="SUPFAM" id="SSF56042">
    <property type="entry name" value="PurM C-terminal domain-like"/>
    <property type="match status" value="2"/>
</dbReference>
<reference evidence="12 13" key="1">
    <citation type="journal article" date="2018" name="Sci. Adv.">
        <title>Multi-heme cytochromes provide a pathway for survival in energy-limited environments.</title>
        <authorList>
            <person name="Deng X."/>
            <person name="Dohmae N."/>
            <person name="Nealson K.H."/>
            <person name="Hashimoto K."/>
            <person name="Okamoto A."/>
        </authorList>
    </citation>
    <scope>NUCLEOTIDE SEQUENCE [LARGE SCALE GENOMIC DNA]</scope>
    <source>
        <strain evidence="12 13">IS5</strain>
    </source>
</reference>
<dbReference type="Pfam" id="PF00586">
    <property type="entry name" value="AIRS"/>
    <property type="match status" value="2"/>
</dbReference>
<dbReference type="KEGG" id="dfl:DFE_2954"/>
<accession>A0A2Z6B2P0</accession>
<dbReference type="GO" id="GO:0005737">
    <property type="term" value="C:cytoplasm"/>
    <property type="evidence" value="ECO:0007669"/>
    <property type="project" value="UniProtKB-SubCell"/>
</dbReference>
<feature type="binding site" evidence="8">
    <location>
        <position position="345"/>
    </location>
    <ligand>
        <name>Mg(2+)</name>
        <dbReference type="ChEBI" id="CHEBI:18420"/>
        <label>2</label>
    </ligand>
</feature>
<dbReference type="SUPFAM" id="SSF82697">
    <property type="entry name" value="PurS-like"/>
    <property type="match status" value="1"/>
</dbReference>
<protein>
    <recommendedName>
        <fullName evidence="8">Phosphoribosylformylglycinamidine synthase subunit PurL</fullName>
        <shortName evidence="8">FGAM synthase</shortName>
        <ecNumber evidence="8">6.3.5.3</ecNumber>
    </recommendedName>
    <alternativeName>
        <fullName evidence="8">Formylglycinamide ribonucleotide amidotransferase subunit II</fullName>
        <shortName evidence="8">FGAR amidotransferase II</shortName>
        <shortName evidence="8">FGAR-AT II</shortName>
    </alternativeName>
    <alternativeName>
        <fullName evidence="8">Glutamine amidotransferase PurL</fullName>
    </alternativeName>
    <alternativeName>
        <fullName evidence="8">Phosphoribosylformylglycinamidine synthase subunit II</fullName>
    </alternativeName>
</protein>
<dbReference type="PANTHER" id="PTHR43555">
    <property type="entry name" value="PHOSPHORIBOSYLFORMYLGLYCINAMIDINE SYNTHASE SUBUNIT PURL"/>
    <property type="match status" value="1"/>
</dbReference>
<feature type="binding site" evidence="8">
    <location>
        <position position="507"/>
    </location>
    <ligand>
        <name>Mg(2+)</name>
        <dbReference type="ChEBI" id="CHEBI:18420"/>
        <label>2</label>
    </ligand>
</feature>
<dbReference type="GO" id="GO:0005524">
    <property type="term" value="F:ATP binding"/>
    <property type="evidence" value="ECO:0007669"/>
    <property type="project" value="UniProtKB-UniRule"/>
</dbReference>
<feature type="domain" description="PurM-like N-terminal" evidence="9">
    <location>
        <begin position="683"/>
        <end position="789"/>
    </location>
</feature>
<dbReference type="InterPro" id="IPR016188">
    <property type="entry name" value="PurM-like_N"/>
</dbReference>
<proteinExistence type="inferred from homology"/>
<evidence type="ECO:0000256" key="2">
    <source>
        <dbReference type="ARBA" id="ARBA00022598"/>
    </source>
</evidence>
<dbReference type="GO" id="GO:0004642">
    <property type="term" value="F:phosphoribosylformylglycinamidine synthase activity"/>
    <property type="evidence" value="ECO:0007669"/>
    <property type="project" value="UniProtKB-UniRule"/>
</dbReference>
<comment type="similarity">
    <text evidence="8">Belongs to the FGAMS family.</text>
</comment>
<comment type="subcellular location">
    <subcellularLocation>
        <location evidence="8">Cytoplasm</location>
    </subcellularLocation>
</comment>
<dbReference type="EMBL" id="AP017378">
    <property type="protein sequence ID" value="BBD09680.1"/>
    <property type="molecule type" value="Genomic_DNA"/>
</dbReference>
<dbReference type="InterPro" id="IPR010918">
    <property type="entry name" value="PurM-like_C_dom"/>
</dbReference>
<dbReference type="InterPro" id="IPR010074">
    <property type="entry name" value="PRibForGlyAmidine_synth_PurL"/>
</dbReference>
<dbReference type="GO" id="GO:0000287">
    <property type="term" value="F:magnesium ion binding"/>
    <property type="evidence" value="ECO:0007669"/>
    <property type="project" value="UniProtKB-UniRule"/>
</dbReference>
<feature type="binding site" evidence="8">
    <location>
        <position position="479"/>
    </location>
    <ligand>
        <name>substrate</name>
    </ligand>
</feature>
<evidence type="ECO:0000256" key="4">
    <source>
        <dbReference type="ARBA" id="ARBA00022741"/>
    </source>
</evidence>